<evidence type="ECO:0000259" key="1">
    <source>
        <dbReference type="Pfam" id="PF03478"/>
    </source>
</evidence>
<sequence>MAIAGQKRQGDLFPILSTCKRQAQVLDWASLPRDNAIIITELLLEEDVVDYMSFRAVCASWRASTSSPRDPTLRDARFRPRCWVALCDGDGVRPVDAGEITFFNTSTSRCLRVRLPELQFYRIVGFTDGLVILLNKSTSVLRVIHPFTRIFLDLPPLAPIFRYFVKNTHSMAWMSAAVCLSHTSIAVVVWFPNAPGVICSEPGQRWWTVIHERLELSTALPFQGKLFGVSKGSRNLIQVYPPSLQQCVVAQISVQFKLPDVCCFNLVEFQGHIILAVRLPRSDDLSSDRWRPFTFALFHANMSNGKLAQVNSLGNNHALFLGNDRCISVSVKGFPSICRDSVYISQRTPSPTILHTISTGRFEQMSRRSHISDSSEVNKLHSIRPFTLVDQLLTYCNHAEW</sequence>
<gene>
    <name evidence="2" type="primary">gb19573</name>
    <name evidence="2" type="ORF">PR202_gb19573</name>
</gene>
<dbReference type="InterPro" id="IPR005174">
    <property type="entry name" value="KIB1-4_b-propeller"/>
</dbReference>
<dbReference type="Proteomes" id="UP001054889">
    <property type="component" value="Unassembled WGS sequence"/>
</dbReference>
<proteinExistence type="predicted"/>
<accession>A0AAV5F984</accession>
<name>A0AAV5F984_ELECO</name>
<evidence type="ECO:0000313" key="3">
    <source>
        <dbReference type="Proteomes" id="UP001054889"/>
    </source>
</evidence>
<dbReference type="PANTHER" id="PTHR33165">
    <property type="entry name" value="F-BOX DOMAIN CONTAINING PROTEIN-LIKE-RELATED"/>
    <property type="match status" value="1"/>
</dbReference>
<dbReference type="PANTHER" id="PTHR33165:SF72">
    <property type="entry name" value="F-BOX DOMAIN-CONTAINING PROTEIN"/>
    <property type="match status" value="1"/>
</dbReference>
<comment type="caution">
    <text evidence="2">The sequence shown here is derived from an EMBL/GenBank/DDBJ whole genome shotgun (WGS) entry which is preliminary data.</text>
</comment>
<evidence type="ECO:0000313" key="2">
    <source>
        <dbReference type="EMBL" id="GJN31207.1"/>
    </source>
</evidence>
<organism evidence="2 3">
    <name type="scientific">Eleusine coracana subsp. coracana</name>
    <dbReference type="NCBI Taxonomy" id="191504"/>
    <lineage>
        <taxon>Eukaryota</taxon>
        <taxon>Viridiplantae</taxon>
        <taxon>Streptophyta</taxon>
        <taxon>Embryophyta</taxon>
        <taxon>Tracheophyta</taxon>
        <taxon>Spermatophyta</taxon>
        <taxon>Magnoliopsida</taxon>
        <taxon>Liliopsida</taxon>
        <taxon>Poales</taxon>
        <taxon>Poaceae</taxon>
        <taxon>PACMAD clade</taxon>
        <taxon>Chloridoideae</taxon>
        <taxon>Cynodonteae</taxon>
        <taxon>Eleusininae</taxon>
        <taxon>Eleusine</taxon>
    </lineage>
</organism>
<protein>
    <recommendedName>
        <fullName evidence="1">KIB1-4 beta-propeller domain-containing protein</fullName>
    </recommendedName>
</protein>
<reference evidence="2" key="1">
    <citation type="journal article" date="2018" name="DNA Res.">
        <title>Multiple hybrid de novo genome assembly of finger millet, an orphan allotetraploid crop.</title>
        <authorList>
            <person name="Hatakeyama M."/>
            <person name="Aluri S."/>
            <person name="Balachadran M.T."/>
            <person name="Sivarajan S.R."/>
            <person name="Patrignani A."/>
            <person name="Gruter S."/>
            <person name="Poveda L."/>
            <person name="Shimizu-Inatsugi R."/>
            <person name="Baeten J."/>
            <person name="Francoijs K.J."/>
            <person name="Nataraja K.N."/>
            <person name="Reddy Y.A.N."/>
            <person name="Phadnis S."/>
            <person name="Ravikumar R.L."/>
            <person name="Schlapbach R."/>
            <person name="Sreeman S.M."/>
            <person name="Shimizu K.K."/>
        </authorList>
    </citation>
    <scope>NUCLEOTIDE SEQUENCE</scope>
</reference>
<dbReference type="Pfam" id="PF03478">
    <property type="entry name" value="Beta-prop_KIB1-4"/>
    <property type="match status" value="1"/>
</dbReference>
<reference evidence="2" key="2">
    <citation type="submission" date="2021-12" db="EMBL/GenBank/DDBJ databases">
        <title>Resequencing data analysis of finger millet.</title>
        <authorList>
            <person name="Hatakeyama M."/>
            <person name="Aluri S."/>
            <person name="Balachadran M.T."/>
            <person name="Sivarajan S.R."/>
            <person name="Poveda L."/>
            <person name="Shimizu-Inatsugi R."/>
            <person name="Schlapbach R."/>
            <person name="Sreeman S.M."/>
            <person name="Shimizu K.K."/>
        </authorList>
    </citation>
    <scope>NUCLEOTIDE SEQUENCE</scope>
</reference>
<keyword evidence="3" id="KW-1185">Reference proteome</keyword>
<feature type="domain" description="KIB1-4 beta-propeller" evidence="1">
    <location>
        <begin position="102"/>
        <end position="345"/>
    </location>
</feature>
<dbReference type="EMBL" id="BQKI01000082">
    <property type="protein sequence ID" value="GJN31207.1"/>
    <property type="molecule type" value="Genomic_DNA"/>
</dbReference>
<dbReference type="AlphaFoldDB" id="A0AAV5F984"/>